<reference evidence="1 2" key="1">
    <citation type="submission" date="2011-04" db="EMBL/GenBank/DDBJ databases">
        <authorList>
            <person name="Muzny D."/>
            <person name="Qin X."/>
            <person name="Deng J."/>
            <person name="Jiang H."/>
            <person name="Liu Y."/>
            <person name="Qu J."/>
            <person name="Song X.-Z."/>
            <person name="Zhang L."/>
            <person name="Thornton R."/>
            <person name="Coyle M."/>
            <person name="Francisco L."/>
            <person name="Jackson L."/>
            <person name="Javaid M."/>
            <person name="Korchina V."/>
            <person name="Kovar C."/>
            <person name="Mata R."/>
            <person name="Mathew T."/>
            <person name="Ngo R."/>
            <person name="Nguyen L."/>
            <person name="Nguyen N."/>
            <person name="Okwuonu G."/>
            <person name="Ongeri F."/>
            <person name="Pham C."/>
            <person name="Simmons D."/>
            <person name="Wilczek-Boney K."/>
            <person name="Hale W."/>
            <person name="Jakkamsetti A."/>
            <person name="Pham P."/>
            <person name="Ruth R."/>
            <person name="San Lucas F."/>
            <person name="Warren J."/>
            <person name="Zhang J."/>
            <person name="Zhao Z."/>
            <person name="Zhou C."/>
            <person name="Zhu D."/>
            <person name="Lee S."/>
            <person name="Bess C."/>
            <person name="Blankenburg K."/>
            <person name="Forbes L."/>
            <person name="Fu Q."/>
            <person name="Gubbala S."/>
            <person name="Hirani K."/>
            <person name="Jayaseelan J.C."/>
            <person name="Lara F."/>
            <person name="Munidasa M."/>
            <person name="Palculict T."/>
            <person name="Patil S."/>
            <person name="Pu L.-L."/>
            <person name="Saada N."/>
            <person name="Tang L."/>
            <person name="Weissenberger G."/>
            <person name="Zhu Y."/>
            <person name="Hemphill L."/>
            <person name="Shang Y."/>
            <person name="Youmans B."/>
            <person name="Ayvaz T."/>
            <person name="Ross M."/>
            <person name="Santibanez J."/>
            <person name="Aqrawi P."/>
            <person name="Gross S."/>
            <person name="Joshi V."/>
            <person name="Fowler G."/>
            <person name="Nazareth L."/>
            <person name="Reid J."/>
            <person name="Worley K."/>
            <person name="Petrosino J."/>
            <person name="Highlander S."/>
            <person name="Gibbs R."/>
        </authorList>
    </citation>
    <scope>NUCLEOTIDE SEQUENCE [LARGE SCALE GENOMIC DNA]</scope>
    <source>
        <strain evidence="1 2">ATCC 23330</strain>
    </source>
</reference>
<accession>F5S7Y7</accession>
<evidence type="ECO:0000313" key="2">
    <source>
        <dbReference type="Proteomes" id="UP000004207"/>
    </source>
</evidence>
<evidence type="ECO:0000313" key="1">
    <source>
        <dbReference type="EMBL" id="EGK08629.1"/>
    </source>
</evidence>
<keyword evidence="2" id="KW-1185">Reference proteome</keyword>
<organism evidence="1 2">
    <name type="scientific">Kingella kingae ATCC 23330</name>
    <dbReference type="NCBI Taxonomy" id="887327"/>
    <lineage>
        <taxon>Bacteria</taxon>
        <taxon>Pseudomonadati</taxon>
        <taxon>Pseudomonadota</taxon>
        <taxon>Betaproteobacteria</taxon>
        <taxon>Neisseriales</taxon>
        <taxon>Neisseriaceae</taxon>
        <taxon>Kingella</taxon>
    </lineage>
</organism>
<sequence length="54" mass="6060">MWLSENAIITQKVQAAFVFDDVDVGCAMRTLRLCDFLLCAVTLDKIYLKVAGCF</sequence>
<dbReference type="EMBL" id="AFHS01000044">
    <property type="protein sequence ID" value="EGK08629.1"/>
    <property type="molecule type" value="Genomic_DNA"/>
</dbReference>
<dbReference type="HOGENOM" id="CLU_3044282_0_0_4"/>
<comment type="caution">
    <text evidence="1">The sequence shown here is derived from an EMBL/GenBank/DDBJ whole genome shotgun (WGS) entry which is preliminary data.</text>
</comment>
<gene>
    <name evidence="1" type="ORF">HMPREF0476_1320</name>
</gene>
<protein>
    <submittedName>
        <fullName evidence="1">Uncharacterized protein</fullName>
    </submittedName>
</protein>
<dbReference type="Proteomes" id="UP000004207">
    <property type="component" value="Unassembled WGS sequence"/>
</dbReference>
<name>F5S7Y7_KINKI</name>
<dbReference type="AlphaFoldDB" id="F5S7Y7"/>
<proteinExistence type="predicted"/>